<evidence type="ECO:0000313" key="1">
    <source>
        <dbReference type="EMBL" id="MBB6049423.1"/>
    </source>
</evidence>
<organism evidence="1 2">
    <name type="scientific">Armatimonas rosea</name>
    <dbReference type="NCBI Taxonomy" id="685828"/>
    <lineage>
        <taxon>Bacteria</taxon>
        <taxon>Bacillati</taxon>
        <taxon>Armatimonadota</taxon>
        <taxon>Armatimonadia</taxon>
        <taxon>Armatimonadales</taxon>
        <taxon>Armatimonadaceae</taxon>
        <taxon>Armatimonas</taxon>
    </lineage>
</organism>
<gene>
    <name evidence="1" type="ORF">HNQ39_001185</name>
</gene>
<comment type="caution">
    <text evidence="1">The sequence shown here is derived from an EMBL/GenBank/DDBJ whole genome shotgun (WGS) entry which is preliminary data.</text>
</comment>
<dbReference type="EMBL" id="JACHGW010000001">
    <property type="protein sequence ID" value="MBB6049423.1"/>
    <property type="molecule type" value="Genomic_DNA"/>
</dbReference>
<accession>A0A7W9SP24</accession>
<dbReference type="Gene3D" id="3.40.50.1820">
    <property type="entry name" value="alpha/beta hydrolase"/>
    <property type="match status" value="1"/>
</dbReference>
<evidence type="ECO:0008006" key="3">
    <source>
        <dbReference type="Google" id="ProtNLM"/>
    </source>
</evidence>
<dbReference type="InterPro" id="IPR029058">
    <property type="entry name" value="AB_hydrolase_fold"/>
</dbReference>
<evidence type="ECO:0000313" key="2">
    <source>
        <dbReference type="Proteomes" id="UP000520814"/>
    </source>
</evidence>
<dbReference type="SUPFAM" id="SSF53474">
    <property type="entry name" value="alpha/beta-Hydrolases"/>
    <property type="match status" value="1"/>
</dbReference>
<dbReference type="RefSeq" id="WP_184193029.1">
    <property type="nucleotide sequence ID" value="NZ_JACHGW010000001.1"/>
</dbReference>
<name>A0A7W9SP24_ARMRO</name>
<dbReference type="AlphaFoldDB" id="A0A7W9SP24"/>
<protein>
    <recommendedName>
        <fullName evidence="3">Alpha/beta hydrolase</fullName>
    </recommendedName>
</protein>
<sequence length="274" mass="29787">MSDQTWLTSPEGLTLLRPFAGAPYPHPSRAQGHTYQGKLFDAATHYADSTVGLVIPAGFAPTQSTDFIVHFHGWGNHVSNVIEHHALRKQLAASGRNAILIVPQGPKDASDSGCGKLEEAGGFERLVREVAQFLKADGKIPTERIGKLTLSAHSGGYKVTSAVLEHGGLAPNISDVLLFDASYGGLEVFAAWGAQRNHRLLSLFTAHLASENFQLQTLLQKHGATVATLLEQAPGLDEKALRQRRPTLIHTLDLLHDDVLMKRSYFELFLKTAS</sequence>
<proteinExistence type="predicted"/>
<reference evidence="1 2" key="1">
    <citation type="submission" date="2020-08" db="EMBL/GenBank/DDBJ databases">
        <title>Genomic Encyclopedia of Type Strains, Phase IV (KMG-IV): sequencing the most valuable type-strain genomes for metagenomic binning, comparative biology and taxonomic classification.</title>
        <authorList>
            <person name="Goeker M."/>
        </authorList>
    </citation>
    <scope>NUCLEOTIDE SEQUENCE [LARGE SCALE GENOMIC DNA]</scope>
    <source>
        <strain evidence="1 2">DSM 23562</strain>
    </source>
</reference>
<dbReference type="Proteomes" id="UP000520814">
    <property type="component" value="Unassembled WGS sequence"/>
</dbReference>
<keyword evidence="2" id="KW-1185">Reference proteome</keyword>